<dbReference type="EMBL" id="JACGWJ010000005">
    <property type="protein sequence ID" value="KAL0419945.1"/>
    <property type="molecule type" value="Genomic_DNA"/>
</dbReference>
<feature type="glycosylation site" description="N-linked (GlcNAc...) asparagine" evidence="9">
    <location>
        <position position="144"/>
    </location>
</feature>
<dbReference type="GO" id="GO:0051781">
    <property type="term" value="P:positive regulation of cell division"/>
    <property type="evidence" value="ECO:0007669"/>
    <property type="project" value="TreeGrafter"/>
</dbReference>
<dbReference type="GO" id="GO:0032877">
    <property type="term" value="P:positive regulation of DNA endoreduplication"/>
    <property type="evidence" value="ECO:0007669"/>
    <property type="project" value="TreeGrafter"/>
</dbReference>
<dbReference type="GO" id="GO:0046872">
    <property type="term" value="F:metal ion binding"/>
    <property type="evidence" value="ECO:0007669"/>
    <property type="project" value="UniProtKB-KW"/>
</dbReference>
<dbReference type="GO" id="GO:0010011">
    <property type="term" value="F:auxin binding"/>
    <property type="evidence" value="ECO:0007669"/>
    <property type="project" value="InterPro"/>
</dbReference>
<feature type="binding site" evidence="10">
    <location>
        <position position="155"/>
    </location>
    <ligand>
        <name>Zn(2+)</name>
        <dbReference type="ChEBI" id="CHEBI:29105"/>
    </ligand>
</feature>
<dbReference type="GO" id="GO:0009826">
    <property type="term" value="P:unidimensional cell growth"/>
    <property type="evidence" value="ECO:0007669"/>
    <property type="project" value="TreeGrafter"/>
</dbReference>
<dbReference type="InterPro" id="IPR014710">
    <property type="entry name" value="RmlC-like_jellyroll"/>
</dbReference>
<evidence type="ECO:0000256" key="2">
    <source>
        <dbReference type="ARBA" id="ARBA00022723"/>
    </source>
</evidence>
<evidence type="ECO:0000256" key="8">
    <source>
        <dbReference type="ARBA" id="ARBA00023294"/>
    </source>
</evidence>
<keyword evidence="2 10" id="KW-0479">Metal-binding</keyword>
<gene>
    <name evidence="12" type="ORF">Sradi_1408000</name>
</gene>
<sequence length="214" mass="24531">MAHFLHCPLIFSHRRRFRLCRRRQVFSFFFFLLPILLFFADFVVCFCVENTGYDVVRNISEVEQGSFGRAGLSHATLGGALLHGLKEVEAWYNTVAPGSGTPIHRHSCEEIFVVLKGSGTLYIAPSNPDQDHPGTPQEYPIFANSTFHVAGGVVHQVRNTNEHEDLQCIVAISKPPMKVFMYKDWFTPHNAAKMVFPMFWDERCYQKHPKKDEL</sequence>
<proteinExistence type="predicted"/>
<reference evidence="12" key="2">
    <citation type="journal article" date="2024" name="Plant">
        <title>Genomic evolution and insights into agronomic trait innovations of Sesamum species.</title>
        <authorList>
            <person name="Miao H."/>
            <person name="Wang L."/>
            <person name="Qu L."/>
            <person name="Liu H."/>
            <person name="Sun Y."/>
            <person name="Le M."/>
            <person name="Wang Q."/>
            <person name="Wei S."/>
            <person name="Zheng Y."/>
            <person name="Lin W."/>
            <person name="Duan Y."/>
            <person name="Cao H."/>
            <person name="Xiong S."/>
            <person name="Wang X."/>
            <person name="Wei L."/>
            <person name="Li C."/>
            <person name="Ma Q."/>
            <person name="Ju M."/>
            <person name="Zhao R."/>
            <person name="Li G."/>
            <person name="Mu C."/>
            <person name="Tian Q."/>
            <person name="Mei H."/>
            <person name="Zhang T."/>
            <person name="Gao T."/>
            <person name="Zhang H."/>
        </authorList>
    </citation>
    <scope>NUCLEOTIDE SEQUENCE</scope>
    <source>
        <strain evidence="12">G02</strain>
    </source>
</reference>
<dbReference type="Pfam" id="PF02041">
    <property type="entry name" value="Auxin_BP"/>
    <property type="match status" value="1"/>
</dbReference>
<dbReference type="Gene3D" id="2.60.120.10">
    <property type="entry name" value="Jelly Rolls"/>
    <property type="match status" value="1"/>
</dbReference>
<keyword evidence="7" id="KW-0325">Glycoprotein</keyword>
<dbReference type="GO" id="GO:0000911">
    <property type="term" value="P:cytokinesis by cell plate formation"/>
    <property type="evidence" value="ECO:0007669"/>
    <property type="project" value="TreeGrafter"/>
</dbReference>
<evidence type="ECO:0000256" key="4">
    <source>
        <dbReference type="ARBA" id="ARBA00022824"/>
    </source>
</evidence>
<accession>A0AAW2USV4</accession>
<dbReference type="GO" id="GO:0005788">
    <property type="term" value="C:endoplasmic reticulum lumen"/>
    <property type="evidence" value="ECO:0007669"/>
    <property type="project" value="UniProtKB-SubCell"/>
</dbReference>
<feature type="binding site" evidence="10">
    <location>
        <position position="110"/>
    </location>
    <ligand>
        <name>Zn(2+)</name>
        <dbReference type="ChEBI" id="CHEBI:29105"/>
    </ligand>
</feature>
<evidence type="ECO:0000256" key="9">
    <source>
        <dbReference type="PIRSR" id="PIRSR600526-1"/>
    </source>
</evidence>
<evidence type="ECO:0000256" key="7">
    <source>
        <dbReference type="ARBA" id="ARBA00023180"/>
    </source>
</evidence>
<keyword evidence="3" id="KW-0732">Signal</keyword>
<keyword evidence="4" id="KW-0256">Endoplasmic reticulum</keyword>
<comment type="caution">
    <text evidence="12">The sequence shown here is derived from an EMBL/GenBank/DDBJ whole genome shotgun (WGS) entry which is preliminary data.</text>
</comment>
<dbReference type="InterPro" id="IPR011051">
    <property type="entry name" value="RmlC_Cupin_sf"/>
</dbReference>
<comment type="subcellular location">
    <subcellularLocation>
        <location evidence="1">Endoplasmic reticulum lumen</location>
    </subcellularLocation>
</comment>
<reference evidence="12" key="1">
    <citation type="submission" date="2020-06" db="EMBL/GenBank/DDBJ databases">
        <authorList>
            <person name="Li T."/>
            <person name="Hu X."/>
            <person name="Zhang T."/>
            <person name="Song X."/>
            <person name="Zhang H."/>
            <person name="Dai N."/>
            <person name="Sheng W."/>
            <person name="Hou X."/>
            <person name="Wei L."/>
        </authorList>
    </citation>
    <scope>NUCLEOTIDE SEQUENCE</scope>
    <source>
        <strain evidence="12">G02</strain>
        <tissue evidence="12">Leaf</tissue>
    </source>
</reference>
<name>A0AAW2USV4_SESRA</name>
<dbReference type="SUPFAM" id="SSF51182">
    <property type="entry name" value="RmlC-like cupins"/>
    <property type="match status" value="1"/>
</dbReference>
<keyword evidence="11" id="KW-0812">Transmembrane</keyword>
<organism evidence="12">
    <name type="scientific">Sesamum radiatum</name>
    <name type="common">Black benniseed</name>
    <dbReference type="NCBI Taxonomy" id="300843"/>
    <lineage>
        <taxon>Eukaryota</taxon>
        <taxon>Viridiplantae</taxon>
        <taxon>Streptophyta</taxon>
        <taxon>Embryophyta</taxon>
        <taxon>Tracheophyta</taxon>
        <taxon>Spermatophyta</taxon>
        <taxon>Magnoliopsida</taxon>
        <taxon>eudicotyledons</taxon>
        <taxon>Gunneridae</taxon>
        <taxon>Pentapetalae</taxon>
        <taxon>asterids</taxon>
        <taxon>lamiids</taxon>
        <taxon>Lamiales</taxon>
        <taxon>Pedaliaceae</taxon>
        <taxon>Sesamum</taxon>
    </lineage>
</organism>
<keyword evidence="8" id="KW-0927">Auxin signaling pathway</keyword>
<protein>
    <submittedName>
        <fullName evidence="12">Auxin-binding protein T85</fullName>
    </submittedName>
</protein>
<dbReference type="GO" id="GO:0045793">
    <property type="term" value="P:positive regulation of cell size"/>
    <property type="evidence" value="ECO:0007669"/>
    <property type="project" value="TreeGrafter"/>
</dbReference>
<keyword evidence="6" id="KW-0675">Receptor</keyword>
<keyword evidence="11" id="KW-1133">Transmembrane helix</keyword>
<evidence type="ECO:0000256" key="10">
    <source>
        <dbReference type="PIRSR" id="PIRSR600526-2"/>
    </source>
</evidence>
<dbReference type="PANTHER" id="PTHR37236:SF1">
    <property type="entry name" value="AUXIN-BINDING PROTEIN 1"/>
    <property type="match status" value="1"/>
</dbReference>
<dbReference type="AlphaFoldDB" id="A0AAW2USV4"/>
<evidence type="ECO:0000313" key="12">
    <source>
        <dbReference type="EMBL" id="KAL0419945.1"/>
    </source>
</evidence>
<dbReference type="PRINTS" id="PR00655">
    <property type="entry name" value="AUXINBINDNGP"/>
</dbReference>
<dbReference type="InterPro" id="IPR000526">
    <property type="entry name" value="Auxin-bd"/>
</dbReference>
<evidence type="ECO:0000256" key="3">
    <source>
        <dbReference type="ARBA" id="ARBA00022729"/>
    </source>
</evidence>
<evidence type="ECO:0000256" key="11">
    <source>
        <dbReference type="SAM" id="Phobius"/>
    </source>
</evidence>
<feature type="binding site" evidence="10">
    <location>
        <position position="104"/>
    </location>
    <ligand>
        <name>Zn(2+)</name>
        <dbReference type="ChEBI" id="CHEBI:29105"/>
    </ligand>
</feature>
<dbReference type="PANTHER" id="PTHR37236">
    <property type="entry name" value="AUXIN-BINDING PROTEIN 1"/>
    <property type="match status" value="1"/>
</dbReference>
<evidence type="ECO:0000256" key="5">
    <source>
        <dbReference type="ARBA" id="ARBA00022833"/>
    </source>
</evidence>
<keyword evidence="11" id="KW-0472">Membrane</keyword>
<feature type="transmembrane region" description="Helical" evidence="11">
    <location>
        <begin position="25"/>
        <end position="44"/>
    </location>
</feature>
<feature type="binding site" evidence="10">
    <location>
        <position position="106"/>
    </location>
    <ligand>
        <name>Zn(2+)</name>
        <dbReference type="ChEBI" id="CHEBI:29105"/>
    </ligand>
</feature>
<evidence type="ECO:0000256" key="1">
    <source>
        <dbReference type="ARBA" id="ARBA00004319"/>
    </source>
</evidence>
<dbReference type="CDD" id="cd02220">
    <property type="entry name" value="cupin_ABP1"/>
    <property type="match status" value="1"/>
</dbReference>
<keyword evidence="5 10" id="KW-0862">Zinc</keyword>
<dbReference type="GO" id="GO:0009734">
    <property type="term" value="P:auxin-activated signaling pathway"/>
    <property type="evidence" value="ECO:0007669"/>
    <property type="project" value="UniProtKB-KW"/>
</dbReference>
<evidence type="ECO:0000256" key="6">
    <source>
        <dbReference type="ARBA" id="ARBA00023170"/>
    </source>
</evidence>